<dbReference type="AlphaFoldDB" id="A0AAV4YA68"/>
<keyword evidence="3" id="KW-1185">Reference proteome</keyword>
<keyword evidence="1" id="KW-0732">Signal</keyword>
<reference evidence="2 3" key="1">
    <citation type="submission" date="2021-06" db="EMBL/GenBank/DDBJ databases">
        <title>Caerostris extrusa draft genome.</title>
        <authorList>
            <person name="Kono N."/>
            <person name="Arakawa K."/>
        </authorList>
    </citation>
    <scope>NUCLEOTIDE SEQUENCE [LARGE SCALE GENOMIC DNA]</scope>
</reference>
<organism evidence="2 3">
    <name type="scientific">Caerostris extrusa</name>
    <name type="common">Bark spider</name>
    <name type="synonym">Caerostris bankana</name>
    <dbReference type="NCBI Taxonomy" id="172846"/>
    <lineage>
        <taxon>Eukaryota</taxon>
        <taxon>Metazoa</taxon>
        <taxon>Ecdysozoa</taxon>
        <taxon>Arthropoda</taxon>
        <taxon>Chelicerata</taxon>
        <taxon>Arachnida</taxon>
        <taxon>Araneae</taxon>
        <taxon>Araneomorphae</taxon>
        <taxon>Entelegynae</taxon>
        <taxon>Araneoidea</taxon>
        <taxon>Araneidae</taxon>
        <taxon>Caerostris</taxon>
    </lineage>
</organism>
<comment type="caution">
    <text evidence="2">The sequence shown here is derived from an EMBL/GenBank/DDBJ whole genome shotgun (WGS) entry which is preliminary data.</text>
</comment>
<dbReference type="Proteomes" id="UP001054945">
    <property type="component" value="Unassembled WGS sequence"/>
</dbReference>
<evidence type="ECO:0000256" key="1">
    <source>
        <dbReference type="SAM" id="SignalP"/>
    </source>
</evidence>
<feature type="signal peptide" evidence="1">
    <location>
        <begin position="1"/>
        <end position="23"/>
    </location>
</feature>
<feature type="chain" id="PRO_5043338225" evidence="1">
    <location>
        <begin position="24"/>
        <end position="289"/>
    </location>
</feature>
<accession>A0AAV4YA68</accession>
<gene>
    <name evidence="2" type="primary">AVEN_207616_1</name>
    <name evidence="2" type="ORF">CEXT_163111</name>
</gene>
<protein>
    <submittedName>
        <fullName evidence="2">Uncharacterized protein</fullName>
    </submittedName>
</protein>
<sequence>MLLFLLLDFFGTCFSILSLKTHAVTIFCKFFHTNLYLLQLLEIVTPAQAHPVEESPASFEGLEPRNLEHAQGTQAYSDYEEDTYRKLSAELCRKDKLHEAIKLDEDDSSFEPVLESDVRPSNLPDISSVVDSHIKSEILQEEIDQSIEESPLEHIRTEIFSQELGADIESSSPERKELGAFSAKKLDSPSDIPIEKSEEHEITIPTEFDIKDKLIDMDLGSQELHKTISPQISEESCEPTDDISSEGVIVEPDEHSVDYDEAKAEHSLTEQLQALASNSKKYLLSLCNR</sequence>
<name>A0AAV4YA68_CAEEX</name>
<evidence type="ECO:0000313" key="2">
    <source>
        <dbReference type="EMBL" id="GIZ03296.1"/>
    </source>
</evidence>
<proteinExistence type="predicted"/>
<dbReference type="EMBL" id="BPLR01018932">
    <property type="protein sequence ID" value="GIZ03296.1"/>
    <property type="molecule type" value="Genomic_DNA"/>
</dbReference>
<evidence type="ECO:0000313" key="3">
    <source>
        <dbReference type="Proteomes" id="UP001054945"/>
    </source>
</evidence>